<comment type="caution">
    <text evidence="1">The sequence shown here is derived from an EMBL/GenBank/DDBJ whole genome shotgun (WGS) entry which is preliminary data.</text>
</comment>
<accession>A0A317XDE7</accession>
<dbReference type="EMBL" id="MSFK01000001">
    <property type="protein sequence ID" value="PWY96559.1"/>
    <property type="molecule type" value="Genomic_DNA"/>
</dbReference>
<dbReference type="GeneID" id="37112700"/>
<reference evidence="1 2" key="1">
    <citation type="submission" date="2016-12" db="EMBL/GenBank/DDBJ databases">
        <title>The genomes of Aspergillus section Nigri reveals drivers in fungal speciation.</title>
        <authorList>
            <consortium name="DOE Joint Genome Institute"/>
            <person name="Vesth T.C."/>
            <person name="Nybo J."/>
            <person name="Theobald S."/>
            <person name="Brandl J."/>
            <person name="Frisvad J.C."/>
            <person name="Nielsen K.F."/>
            <person name="Lyhne E.K."/>
            <person name="Kogle M.E."/>
            <person name="Kuo A."/>
            <person name="Riley R."/>
            <person name="Clum A."/>
            <person name="Nolan M."/>
            <person name="Lipzen A."/>
            <person name="Salamov A."/>
            <person name="Henrissat B."/>
            <person name="Wiebenga A."/>
            <person name="De Vries R.P."/>
            <person name="Grigoriev I.V."/>
            <person name="Mortensen U.H."/>
            <person name="Andersen M.R."/>
            <person name="Baker S.E."/>
        </authorList>
    </citation>
    <scope>NUCLEOTIDE SEQUENCE [LARGE SCALE GENOMIC DNA]</scope>
    <source>
        <strain evidence="1 2">CBS 115572</strain>
    </source>
</reference>
<dbReference type="STRING" id="1450535.A0A317XDE7"/>
<dbReference type="Gene3D" id="3.40.50.1000">
    <property type="entry name" value="HAD superfamily/HAD-like"/>
    <property type="match status" value="1"/>
</dbReference>
<dbReference type="Proteomes" id="UP000246702">
    <property type="component" value="Unassembled WGS sequence"/>
</dbReference>
<dbReference type="InterPro" id="IPR036412">
    <property type="entry name" value="HAD-like_sf"/>
</dbReference>
<dbReference type="SUPFAM" id="SSF56784">
    <property type="entry name" value="HAD-like"/>
    <property type="match status" value="1"/>
</dbReference>
<dbReference type="InterPro" id="IPR051828">
    <property type="entry name" value="HAD-like_hydrolase_domain"/>
</dbReference>
<name>A0A317XDE7_9EURO</name>
<keyword evidence="2" id="KW-1185">Reference proteome</keyword>
<dbReference type="OrthoDB" id="444127at2759"/>
<keyword evidence="1" id="KW-0378">Hydrolase</keyword>
<gene>
    <name evidence="1" type="ORF">BO94DRAFT_529926</name>
</gene>
<proteinExistence type="predicted"/>
<dbReference type="PANTHER" id="PTHR46191:SF2">
    <property type="entry name" value="HALOACID DEHALOGENASE-LIKE HYDROLASE DOMAIN-CONTAINING PROTEIN 3"/>
    <property type="match status" value="1"/>
</dbReference>
<dbReference type="PANTHER" id="PTHR46191">
    <property type="match status" value="1"/>
</dbReference>
<organism evidence="1 2">
    <name type="scientific">Aspergillus sclerotioniger CBS 115572</name>
    <dbReference type="NCBI Taxonomy" id="1450535"/>
    <lineage>
        <taxon>Eukaryota</taxon>
        <taxon>Fungi</taxon>
        <taxon>Dikarya</taxon>
        <taxon>Ascomycota</taxon>
        <taxon>Pezizomycotina</taxon>
        <taxon>Eurotiomycetes</taxon>
        <taxon>Eurotiomycetidae</taxon>
        <taxon>Eurotiales</taxon>
        <taxon>Aspergillaceae</taxon>
        <taxon>Aspergillus</taxon>
        <taxon>Aspergillus subgen. Circumdati</taxon>
    </lineage>
</organism>
<dbReference type="InterPro" id="IPR023214">
    <property type="entry name" value="HAD_sf"/>
</dbReference>
<sequence>MSRPRTLLLTIDAFDTIFYPRHPIPDQYASVAHAFNLPRSTVTPARIQSAFKSVYKEQSRLRPNYGRADVLRGQYGGPRQWWEEVMRGCFKRVLAKSSTSTGEVHIPDGLFQSLLDRFASREGYALYEDAGVFFERLKDVRRGVRGLGVFERVVVGVVSNSDDRVPAVLRSLGLKVGGVRADEGIESLSLPGFEQRNVTTTNAVLDGDNGEDATVNDVDLVITSYEAGEEKPSPVIFDVAERQARRLVGNDQEGDWVRVHVGDDYDKDYRAAVDAGWKGLYLPRGGGALETRGGEAIRSLVDLIPVLEGYR</sequence>
<dbReference type="GO" id="GO:0016787">
    <property type="term" value="F:hydrolase activity"/>
    <property type="evidence" value="ECO:0007669"/>
    <property type="project" value="UniProtKB-KW"/>
</dbReference>
<dbReference type="GO" id="GO:0005634">
    <property type="term" value="C:nucleus"/>
    <property type="evidence" value="ECO:0007669"/>
    <property type="project" value="TreeGrafter"/>
</dbReference>
<dbReference type="InterPro" id="IPR044924">
    <property type="entry name" value="HAD-SF_hydro_IA_REG-2-like_cap"/>
</dbReference>
<protein>
    <submittedName>
        <fullName evidence="1">Putative haloacid dehalogenase-like hydrolase</fullName>
    </submittedName>
</protein>
<dbReference type="Gene3D" id="1.10.150.720">
    <property type="entry name" value="Haloacid dehalogenase-like hydrolase"/>
    <property type="match status" value="1"/>
</dbReference>
<evidence type="ECO:0000313" key="2">
    <source>
        <dbReference type="Proteomes" id="UP000246702"/>
    </source>
</evidence>
<evidence type="ECO:0000313" key="1">
    <source>
        <dbReference type="EMBL" id="PWY96559.1"/>
    </source>
</evidence>
<dbReference type="AlphaFoldDB" id="A0A317XDE7"/>
<dbReference type="RefSeq" id="XP_025473320.1">
    <property type="nucleotide sequence ID" value="XM_025610557.1"/>
</dbReference>